<proteinExistence type="predicted"/>
<dbReference type="RefSeq" id="WP_124748766.1">
    <property type="nucleotide sequence ID" value="NZ_JBFNFH010000012.1"/>
</dbReference>
<comment type="caution">
    <text evidence="1">The sequence shown here is derived from an EMBL/GenBank/DDBJ whole genome shotgun (WGS) entry which is preliminary data.</text>
</comment>
<protein>
    <submittedName>
        <fullName evidence="1">Uncharacterized protein</fullName>
    </submittedName>
</protein>
<dbReference type="Proteomes" id="UP001629536">
    <property type="component" value="Unassembled WGS sequence"/>
</dbReference>
<evidence type="ECO:0000313" key="1">
    <source>
        <dbReference type="EMBL" id="MFM1525126.1"/>
    </source>
</evidence>
<sequence>MTRFEIDYLDAKEGNGIEVLKKRKQELKDLKQKLSVCKNGFRAQCLMQEIEIKEKEYQKIDDLF</sequence>
<name>A0ABW9F6U4_9FIRM</name>
<keyword evidence="2" id="KW-1185">Reference proteome</keyword>
<reference evidence="1 2" key="1">
    <citation type="journal article" date="2024" name="Front. Microbiol.">
        <title>Pangenomic and biochemical analyses of Helcococcus ovis reveal widespread tetracycline resistance and a novel bacterial species, Helcococcus bovis.</title>
        <authorList>
            <person name="Cunha F."/>
            <person name="Zhai Y."/>
            <person name="Casaro S."/>
            <person name="Jones K.L."/>
            <person name="Hernandez M."/>
            <person name="Bisinotto R.S."/>
            <person name="Kariyawasam S."/>
            <person name="Brown M.B."/>
            <person name="Phillips A."/>
            <person name="Jeong K.C."/>
            <person name="Galvao K.N."/>
        </authorList>
    </citation>
    <scope>NUCLEOTIDE SEQUENCE [LARGE SCALE GENOMIC DNA]</scope>
    <source>
        <strain evidence="1 2">KG197</strain>
    </source>
</reference>
<evidence type="ECO:0000313" key="2">
    <source>
        <dbReference type="Proteomes" id="UP001629536"/>
    </source>
</evidence>
<accession>A0ABW9F6U4</accession>
<dbReference type="EMBL" id="JBFNFH010000012">
    <property type="protein sequence ID" value="MFM1525126.1"/>
    <property type="molecule type" value="Genomic_DNA"/>
</dbReference>
<organism evidence="1 2">
    <name type="scientific">Helcococcus bovis</name>
    <dbReference type="NCBI Taxonomy" id="3153252"/>
    <lineage>
        <taxon>Bacteria</taxon>
        <taxon>Bacillati</taxon>
        <taxon>Bacillota</taxon>
        <taxon>Tissierellia</taxon>
        <taxon>Tissierellales</taxon>
        <taxon>Peptoniphilaceae</taxon>
        <taxon>Helcococcus</taxon>
    </lineage>
</organism>
<gene>
    <name evidence="1" type="ORF">ABGF40_05505</name>
</gene>